<feature type="region of interest" description="Disordered" evidence="1">
    <location>
        <begin position="192"/>
        <end position="221"/>
    </location>
</feature>
<name>A0AB34KV37_9PEZI</name>
<dbReference type="EMBL" id="JAAQHG020000006">
    <property type="protein sequence ID" value="KAL1588675.1"/>
    <property type="molecule type" value="Genomic_DNA"/>
</dbReference>
<evidence type="ECO:0000256" key="1">
    <source>
        <dbReference type="SAM" id="MobiDB-lite"/>
    </source>
</evidence>
<dbReference type="RefSeq" id="XP_069231780.1">
    <property type="nucleotide sequence ID" value="XM_069371216.1"/>
</dbReference>
<feature type="compositionally biased region" description="Low complexity" evidence="1">
    <location>
        <begin position="105"/>
        <end position="119"/>
    </location>
</feature>
<feature type="compositionally biased region" description="Low complexity" evidence="1">
    <location>
        <begin position="71"/>
        <end position="86"/>
    </location>
</feature>
<reference evidence="2 3" key="1">
    <citation type="journal article" date="2020" name="Microbiol. Resour. Announc.">
        <title>Draft Genome Sequence of a Cladosporium Species Isolated from the Mesophotic Ascidian Didemnum maculosum.</title>
        <authorList>
            <person name="Gioti A."/>
            <person name="Siaperas R."/>
            <person name="Nikolaivits E."/>
            <person name="Le Goff G."/>
            <person name="Ouazzani J."/>
            <person name="Kotoulas G."/>
            <person name="Topakas E."/>
        </authorList>
    </citation>
    <scope>NUCLEOTIDE SEQUENCE [LARGE SCALE GENOMIC DNA]</scope>
    <source>
        <strain evidence="2 3">TM138-S3</strain>
    </source>
</reference>
<protein>
    <submittedName>
        <fullName evidence="2">Uncharacterized protein</fullName>
    </submittedName>
</protein>
<proteinExistence type="predicted"/>
<sequence>MAPQKTTRSSSPSVPSLGAALFFATRSKLARWSSAANDTNPPEPAESAVDDSDTASISKESDSSSVITCIITPSPGATASSSSSISAEDNKPKAILPGGFICLTAEPQPSSSASAASTAEAEKERSEIKSELADNKQRINELTKSYEKHLSLDAAHKRSETREKRQRSQKRVDKERASAAVLAGVVPFAQEGSSCSPAKVRGMARSRPKVQMTPDSNYPNF</sequence>
<keyword evidence="3" id="KW-1185">Reference proteome</keyword>
<dbReference type="GeneID" id="96004054"/>
<evidence type="ECO:0000313" key="3">
    <source>
        <dbReference type="Proteomes" id="UP000803884"/>
    </source>
</evidence>
<feature type="region of interest" description="Disordered" evidence="1">
    <location>
        <begin position="32"/>
        <end position="178"/>
    </location>
</feature>
<feature type="compositionally biased region" description="Basic and acidic residues" evidence="1">
    <location>
        <begin position="120"/>
        <end position="163"/>
    </location>
</feature>
<organism evidence="2 3">
    <name type="scientific">Cladosporium halotolerans</name>
    <dbReference type="NCBI Taxonomy" id="1052096"/>
    <lineage>
        <taxon>Eukaryota</taxon>
        <taxon>Fungi</taxon>
        <taxon>Dikarya</taxon>
        <taxon>Ascomycota</taxon>
        <taxon>Pezizomycotina</taxon>
        <taxon>Dothideomycetes</taxon>
        <taxon>Dothideomycetidae</taxon>
        <taxon>Cladosporiales</taxon>
        <taxon>Cladosporiaceae</taxon>
        <taxon>Cladosporium</taxon>
    </lineage>
</organism>
<accession>A0AB34KV37</accession>
<evidence type="ECO:0000313" key="2">
    <source>
        <dbReference type="EMBL" id="KAL1588675.1"/>
    </source>
</evidence>
<gene>
    <name evidence="2" type="ORF">WHR41_02610</name>
</gene>
<comment type="caution">
    <text evidence="2">The sequence shown here is derived from an EMBL/GenBank/DDBJ whole genome shotgun (WGS) entry which is preliminary data.</text>
</comment>
<dbReference type="AlphaFoldDB" id="A0AB34KV37"/>
<dbReference type="Proteomes" id="UP000803884">
    <property type="component" value="Unassembled WGS sequence"/>
</dbReference>